<dbReference type="InterPro" id="IPR016197">
    <property type="entry name" value="Chromo-like_dom_sf"/>
</dbReference>
<evidence type="ECO:0000313" key="4">
    <source>
        <dbReference type="Proteomes" id="UP001274896"/>
    </source>
</evidence>
<sequence length="196" mass="21771">MSQRWRSGTGGAKRFGRGLMCDFSGRCAGREFRPTDVTTSHPSYQVGQMVWLSTQNLHLKLPCLKLSPKFIGPFEIVRQVNPVAYRLRLPATYRICPTFHVSLLKPAHPSAREVPDGGEPPPPLDVEGSPAYRVRTLLDSRRVRSRLQYLMDWERVQCRGTLLGGGRRHSGSVPHGGLPPRQPEQACSTSEGSPTA</sequence>
<dbReference type="SUPFAM" id="SSF54160">
    <property type="entry name" value="Chromo domain-like"/>
    <property type="match status" value="1"/>
</dbReference>
<feature type="domain" description="Tf2-1-like SH3-like" evidence="2">
    <location>
        <begin position="47"/>
        <end position="108"/>
    </location>
</feature>
<dbReference type="Pfam" id="PF24626">
    <property type="entry name" value="SH3_Tf2-1"/>
    <property type="match status" value="1"/>
</dbReference>
<gene>
    <name evidence="3" type="ORF">QTP70_007305</name>
</gene>
<dbReference type="Proteomes" id="UP001274896">
    <property type="component" value="Unassembled WGS sequence"/>
</dbReference>
<protein>
    <recommendedName>
        <fullName evidence="2">Tf2-1-like SH3-like domain-containing protein</fullName>
    </recommendedName>
</protein>
<dbReference type="EMBL" id="JAUCMX010000010">
    <property type="protein sequence ID" value="KAK3533113.1"/>
    <property type="molecule type" value="Genomic_DNA"/>
</dbReference>
<name>A0AAE0QUJ5_9TELE</name>
<organism evidence="3 4">
    <name type="scientific">Hemibagrus guttatus</name>
    <dbReference type="NCBI Taxonomy" id="175788"/>
    <lineage>
        <taxon>Eukaryota</taxon>
        <taxon>Metazoa</taxon>
        <taxon>Chordata</taxon>
        <taxon>Craniata</taxon>
        <taxon>Vertebrata</taxon>
        <taxon>Euteleostomi</taxon>
        <taxon>Actinopterygii</taxon>
        <taxon>Neopterygii</taxon>
        <taxon>Teleostei</taxon>
        <taxon>Ostariophysi</taxon>
        <taxon>Siluriformes</taxon>
        <taxon>Bagridae</taxon>
        <taxon>Hemibagrus</taxon>
    </lineage>
</organism>
<dbReference type="PANTHER" id="PTHR46148">
    <property type="entry name" value="CHROMO DOMAIN-CONTAINING PROTEIN"/>
    <property type="match status" value="1"/>
</dbReference>
<feature type="compositionally biased region" description="Polar residues" evidence="1">
    <location>
        <begin position="185"/>
        <end position="196"/>
    </location>
</feature>
<feature type="region of interest" description="Disordered" evidence="1">
    <location>
        <begin position="108"/>
        <end position="128"/>
    </location>
</feature>
<dbReference type="AlphaFoldDB" id="A0AAE0QUJ5"/>
<comment type="caution">
    <text evidence="3">The sequence shown here is derived from an EMBL/GenBank/DDBJ whole genome shotgun (WGS) entry which is preliminary data.</text>
</comment>
<evidence type="ECO:0000256" key="1">
    <source>
        <dbReference type="SAM" id="MobiDB-lite"/>
    </source>
</evidence>
<dbReference type="PANTHER" id="PTHR46148:SF52">
    <property type="entry name" value="OS04G0603800 PROTEIN"/>
    <property type="match status" value="1"/>
</dbReference>
<evidence type="ECO:0000313" key="3">
    <source>
        <dbReference type="EMBL" id="KAK3533113.1"/>
    </source>
</evidence>
<evidence type="ECO:0000259" key="2">
    <source>
        <dbReference type="Pfam" id="PF24626"/>
    </source>
</evidence>
<reference evidence="3" key="1">
    <citation type="submission" date="2023-06" db="EMBL/GenBank/DDBJ databases">
        <title>Male Hemibagrus guttatus genome.</title>
        <authorList>
            <person name="Bian C."/>
        </authorList>
    </citation>
    <scope>NUCLEOTIDE SEQUENCE</scope>
    <source>
        <strain evidence="3">Male_cb2023</strain>
        <tissue evidence="3">Muscle</tissue>
    </source>
</reference>
<dbReference type="InterPro" id="IPR056924">
    <property type="entry name" value="SH3_Tf2-1"/>
</dbReference>
<keyword evidence="4" id="KW-1185">Reference proteome</keyword>
<accession>A0AAE0QUJ5</accession>
<proteinExistence type="predicted"/>
<feature type="region of interest" description="Disordered" evidence="1">
    <location>
        <begin position="164"/>
        <end position="196"/>
    </location>
</feature>